<dbReference type="EMBL" id="PQ015379">
    <property type="protein sequence ID" value="XDJ14946.1"/>
    <property type="molecule type" value="Genomic_DNA"/>
</dbReference>
<proteinExistence type="predicted"/>
<protein>
    <submittedName>
        <fullName evidence="1">Uncharacterized protein</fullName>
    </submittedName>
</protein>
<accession>A0AB39CDG6</accession>
<organism evidence="1">
    <name type="scientific">Pseudomonas phage HRDY3</name>
    <dbReference type="NCBI Taxonomy" id="3236930"/>
    <lineage>
        <taxon>Viruses</taxon>
    </lineage>
</organism>
<reference evidence="1" key="1">
    <citation type="submission" date="2024-07" db="EMBL/GenBank/DDBJ databases">
        <authorList>
            <person name="Bringhurst R.M."/>
            <person name="Homer T.E."/>
        </authorList>
    </citation>
    <scope>NUCLEOTIDE SEQUENCE</scope>
</reference>
<evidence type="ECO:0000313" key="1">
    <source>
        <dbReference type="EMBL" id="XDJ14946.1"/>
    </source>
</evidence>
<name>A0AB39CDG6_9VIRU</name>
<sequence length="121" mass="14128">MALEKAHELRFLHRIYLELLALREKRRLEYEAALDAAEIPWPFHMPIRPGKTHGPFVHVQQAMTNIMRQDASILNYERLISEIKNPPISESRMTDEERVNRVMGAAISHKLDIAKMVQETQ</sequence>